<dbReference type="GO" id="GO:0003677">
    <property type="term" value="F:DNA binding"/>
    <property type="evidence" value="ECO:0007669"/>
    <property type="project" value="InterPro"/>
</dbReference>
<accession>A0AA39ITE0</accession>
<evidence type="ECO:0000256" key="3">
    <source>
        <dbReference type="ARBA" id="ARBA00022833"/>
    </source>
</evidence>
<evidence type="ECO:0000313" key="8">
    <source>
        <dbReference type="Proteomes" id="UP001175226"/>
    </source>
</evidence>
<dbReference type="EMBL" id="JAUEPT010000171">
    <property type="protein sequence ID" value="KAK0430103.1"/>
    <property type="molecule type" value="Genomic_DNA"/>
</dbReference>
<evidence type="ECO:0000259" key="6">
    <source>
        <dbReference type="PROSITE" id="PS50808"/>
    </source>
</evidence>
<keyword evidence="2 4" id="KW-0863">Zinc-finger</keyword>
<evidence type="ECO:0000256" key="1">
    <source>
        <dbReference type="ARBA" id="ARBA00022723"/>
    </source>
</evidence>
<name>A0AA39ITE0_9AGAR</name>
<evidence type="ECO:0000256" key="5">
    <source>
        <dbReference type="SAM" id="MobiDB-lite"/>
    </source>
</evidence>
<dbReference type="AlphaFoldDB" id="A0AA39ITE0"/>
<gene>
    <name evidence="7" type="ORF">EV421DRAFT_1744479</name>
</gene>
<dbReference type="InterPro" id="IPR003656">
    <property type="entry name" value="Znf_BED"/>
</dbReference>
<dbReference type="PROSITE" id="PS50808">
    <property type="entry name" value="ZF_BED"/>
    <property type="match status" value="1"/>
</dbReference>
<evidence type="ECO:0000313" key="7">
    <source>
        <dbReference type="EMBL" id="KAK0430103.1"/>
    </source>
</evidence>
<proteinExistence type="predicted"/>
<dbReference type="GO" id="GO:0008270">
    <property type="term" value="F:zinc ion binding"/>
    <property type="evidence" value="ECO:0007669"/>
    <property type="project" value="UniProtKB-KW"/>
</dbReference>
<keyword evidence="1" id="KW-0479">Metal-binding</keyword>
<comment type="caution">
    <text evidence="7">The sequence shown here is derived from an EMBL/GenBank/DDBJ whole genome shotgun (WGS) entry which is preliminary data.</text>
</comment>
<evidence type="ECO:0000256" key="4">
    <source>
        <dbReference type="PROSITE-ProRule" id="PRU00027"/>
    </source>
</evidence>
<keyword evidence="3" id="KW-0862">Zinc</keyword>
<reference evidence="7" key="1">
    <citation type="submission" date="2023-06" db="EMBL/GenBank/DDBJ databases">
        <authorList>
            <consortium name="Lawrence Berkeley National Laboratory"/>
            <person name="Ahrendt S."/>
            <person name="Sahu N."/>
            <person name="Indic B."/>
            <person name="Wong-Bajracharya J."/>
            <person name="Merenyi Z."/>
            <person name="Ke H.-M."/>
            <person name="Monk M."/>
            <person name="Kocsube S."/>
            <person name="Drula E."/>
            <person name="Lipzen A."/>
            <person name="Balint B."/>
            <person name="Henrissat B."/>
            <person name="Andreopoulos B."/>
            <person name="Martin F.M."/>
            <person name="Harder C.B."/>
            <person name="Rigling D."/>
            <person name="Ford K.L."/>
            <person name="Foster G.D."/>
            <person name="Pangilinan J."/>
            <person name="Papanicolaou A."/>
            <person name="Barry K."/>
            <person name="LaButti K."/>
            <person name="Viragh M."/>
            <person name="Koriabine M."/>
            <person name="Yan M."/>
            <person name="Riley R."/>
            <person name="Champramary S."/>
            <person name="Plett K.L."/>
            <person name="Tsai I.J."/>
            <person name="Slot J."/>
            <person name="Sipos G."/>
            <person name="Plett J."/>
            <person name="Nagy L.G."/>
            <person name="Grigoriev I.V."/>
        </authorList>
    </citation>
    <scope>NUCLEOTIDE SEQUENCE</scope>
    <source>
        <strain evidence="7">FPL87.14</strain>
    </source>
</reference>
<feature type="domain" description="BED-type" evidence="6">
    <location>
        <begin position="136"/>
        <end position="188"/>
    </location>
</feature>
<keyword evidence="8" id="KW-1185">Reference proteome</keyword>
<protein>
    <recommendedName>
        <fullName evidence="6">BED-type domain-containing protein</fullName>
    </recommendedName>
</protein>
<feature type="region of interest" description="Disordered" evidence="5">
    <location>
        <begin position="73"/>
        <end position="124"/>
    </location>
</feature>
<organism evidence="7 8">
    <name type="scientific">Armillaria borealis</name>
    <dbReference type="NCBI Taxonomy" id="47425"/>
    <lineage>
        <taxon>Eukaryota</taxon>
        <taxon>Fungi</taxon>
        <taxon>Dikarya</taxon>
        <taxon>Basidiomycota</taxon>
        <taxon>Agaricomycotina</taxon>
        <taxon>Agaricomycetes</taxon>
        <taxon>Agaricomycetidae</taxon>
        <taxon>Agaricales</taxon>
        <taxon>Marasmiineae</taxon>
        <taxon>Physalacriaceae</taxon>
        <taxon>Armillaria</taxon>
    </lineage>
</organism>
<feature type="compositionally biased region" description="Polar residues" evidence="5">
    <location>
        <begin position="115"/>
        <end position="124"/>
    </location>
</feature>
<sequence>MVYPQNLVLKQHAATIDGLIHNLSNIPAVTATMTSPPKGSSFIVQQNCKQAMARVSNPIGDAATHMTAPHVHFMPAAGGEDEDDGEFIDVSGVPPDDLDTPSPPPPPAHDHESLNPRTPCQSGPPTCCTAGTKLSRRADNVWTFFQKIENKYCCHYCLKLTEEGKPVGFYQYSGNGTDSMHKHLIREHCEQWIVACDGLGVLIMAKNAQDTVKEY</sequence>
<evidence type="ECO:0000256" key="2">
    <source>
        <dbReference type="ARBA" id="ARBA00022771"/>
    </source>
</evidence>
<dbReference type="Proteomes" id="UP001175226">
    <property type="component" value="Unassembled WGS sequence"/>
</dbReference>